<protein>
    <submittedName>
        <fullName evidence="1">Uncharacterized protein</fullName>
    </submittedName>
</protein>
<dbReference type="VEuPathDB" id="FungiDB:I7I51_06544"/>
<gene>
    <name evidence="1" type="ORF">I7I51_06544</name>
</gene>
<dbReference type="EMBL" id="CP069115">
    <property type="protein sequence ID" value="QSS65696.1"/>
    <property type="molecule type" value="Genomic_DNA"/>
</dbReference>
<organism evidence="1 2">
    <name type="scientific">Ajellomyces capsulatus</name>
    <name type="common">Darling's disease fungus</name>
    <name type="synonym">Histoplasma capsulatum</name>
    <dbReference type="NCBI Taxonomy" id="5037"/>
    <lineage>
        <taxon>Eukaryota</taxon>
        <taxon>Fungi</taxon>
        <taxon>Dikarya</taxon>
        <taxon>Ascomycota</taxon>
        <taxon>Pezizomycotina</taxon>
        <taxon>Eurotiomycetes</taxon>
        <taxon>Eurotiomycetidae</taxon>
        <taxon>Onygenales</taxon>
        <taxon>Ajellomycetaceae</taxon>
        <taxon>Histoplasma</taxon>
    </lineage>
</organism>
<dbReference type="AlphaFoldDB" id="A0A8A1MGU5"/>
<dbReference type="Proteomes" id="UP000663671">
    <property type="component" value="Chromosome 3"/>
</dbReference>
<feature type="non-terminal residue" evidence="1">
    <location>
        <position position="1"/>
    </location>
</feature>
<sequence length="88" mass="9665">MSHIPIPGYLVWHIHMRVFLKPLLIAFPSPLLRLGGESIVIDFCFDFVAVFGIGVAVTAPSTAAAGWRCGDGGPSHGSHSRHWFRIRI</sequence>
<reference evidence="1" key="1">
    <citation type="submission" date="2021-01" db="EMBL/GenBank/DDBJ databases">
        <title>Chromosome-level genome assembly of a human fungal pathogen reveals clustering of transcriptionally co-regulated genes.</title>
        <authorList>
            <person name="Voorhies M."/>
            <person name="Cohen S."/>
            <person name="Shea T.P."/>
            <person name="Petrus S."/>
            <person name="Munoz J.F."/>
            <person name="Poplawski S."/>
            <person name="Goldman W.E."/>
            <person name="Michael T."/>
            <person name="Cuomo C.A."/>
            <person name="Sil A."/>
            <person name="Beyhan S."/>
        </authorList>
    </citation>
    <scope>NUCLEOTIDE SEQUENCE</scope>
    <source>
        <strain evidence="1">WU24</strain>
    </source>
</reference>
<evidence type="ECO:0000313" key="2">
    <source>
        <dbReference type="Proteomes" id="UP000663671"/>
    </source>
</evidence>
<accession>A0A8A1MGU5</accession>
<proteinExistence type="predicted"/>
<name>A0A8A1MGU5_AJECA</name>
<evidence type="ECO:0000313" key="1">
    <source>
        <dbReference type="EMBL" id="QSS65696.1"/>
    </source>
</evidence>